<dbReference type="InterPro" id="IPR032675">
    <property type="entry name" value="LRR_dom_sf"/>
</dbReference>
<dbReference type="Gene3D" id="3.80.10.10">
    <property type="entry name" value="Ribonuclease Inhibitor"/>
    <property type="match status" value="1"/>
</dbReference>
<sequence>MQSFVCGLGFEGGSMLQLEVFDLGCNEIMNGGLMLVTAVISKPNGMTGLKDVLRSPAELEVFDLGCNEIMNGGLMMVTAVLTKPNLRLLNLDSNCFGPRGCENINARAKIADVNLNISADFVLGPKPCSLQHEAPLDNKLHKLMAVIDQFDNDDHLLLLVSTTLKCARHSKSSNAALDLAISLYKATFENAICTKQEQRVVDCD</sequence>
<dbReference type="AlphaFoldDB" id="A0A0M3QYK5"/>
<dbReference type="EMBL" id="CP012526">
    <property type="protein sequence ID" value="ALC47779.1"/>
    <property type="molecule type" value="Genomic_DNA"/>
</dbReference>
<dbReference type="STRING" id="30019.A0A0M3QYK5"/>
<evidence type="ECO:0000313" key="2">
    <source>
        <dbReference type="Proteomes" id="UP000494163"/>
    </source>
</evidence>
<dbReference type="OrthoDB" id="184583at2759"/>
<name>A0A0M3QYK5_DROBS</name>
<keyword evidence="2" id="KW-1185">Reference proteome</keyword>
<proteinExistence type="predicted"/>
<organism evidence="1 2">
    <name type="scientific">Drosophila busckii</name>
    <name type="common">Fruit fly</name>
    <dbReference type="NCBI Taxonomy" id="30019"/>
    <lineage>
        <taxon>Eukaryota</taxon>
        <taxon>Metazoa</taxon>
        <taxon>Ecdysozoa</taxon>
        <taxon>Arthropoda</taxon>
        <taxon>Hexapoda</taxon>
        <taxon>Insecta</taxon>
        <taxon>Pterygota</taxon>
        <taxon>Neoptera</taxon>
        <taxon>Endopterygota</taxon>
        <taxon>Diptera</taxon>
        <taxon>Brachycera</taxon>
        <taxon>Muscomorpha</taxon>
        <taxon>Ephydroidea</taxon>
        <taxon>Drosophilidae</taxon>
        <taxon>Drosophila</taxon>
    </lineage>
</organism>
<gene>
    <name evidence="1" type="ORF">Dbus_chr3Rg2529</name>
</gene>
<reference evidence="1 2" key="1">
    <citation type="submission" date="2015-08" db="EMBL/GenBank/DDBJ databases">
        <title>Ancestral chromatin configuration constrains chromatin evolution on differentiating sex chromosomes in Drosophila.</title>
        <authorList>
            <person name="Zhou Q."/>
            <person name="Bachtrog D."/>
        </authorList>
    </citation>
    <scope>NUCLEOTIDE SEQUENCE [LARGE SCALE GENOMIC DNA]</scope>
    <source>
        <tissue evidence="1">Whole larvae</tissue>
    </source>
</reference>
<dbReference type="SUPFAM" id="SSF52047">
    <property type="entry name" value="RNI-like"/>
    <property type="match status" value="1"/>
</dbReference>
<protein>
    <submittedName>
        <fullName evidence="1">Maker253</fullName>
    </submittedName>
</protein>
<evidence type="ECO:0000313" key="1">
    <source>
        <dbReference type="EMBL" id="ALC47779.1"/>
    </source>
</evidence>
<dbReference type="Proteomes" id="UP000494163">
    <property type="component" value="Chromosome 3R"/>
</dbReference>
<accession>A0A0M3QYK5</accession>